<name>A0A926I826_9FIRM</name>
<evidence type="ECO:0000313" key="2">
    <source>
        <dbReference type="EMBL" id="MBC8560534.1"/>
    </source>
</evidence>
<keyword evidence="1" id="KW-1133">Transmembrane helix</keyword>
<evidence type="ECO:0000313" key="3">
    <source>
        <dbReference type="Proteomes" id="UP000610760"/>
    </source>
</evidence>
<gene>
    <name evidence="2" type="ORF">H8710_10710</name>
</gene>
<reference evidence="2" key="1">
    <citation type="submission" date="2020-08" db="EMBL/GenBank/DDBJ databases">
        <title>Genome public.</title>
        <authorList>
            <person name="Liu C."/>
            <person name="Sun Q."/>
        </authorList>
    </citation>
    <scope>NUCLEOTIDE SEQUENCE</scope>
    <source>
        <strain evidence="2">NSJ-33</strain>
    </source>
</reference>
<dbReference type="Proteomes" id="UP000610760">
    <property type="component" value="Unassembled WGS sequence"/>
</dbReference>
<feature type="transmembrane region" description="Helical" evidence="1">
    <location>
        <begin position="12"/>
        <end position="29"/>
    </location>
</feature>
<proteinExistence type="predicted"/>
<keyword evidence="1" id="KW-0472">Membrane</keyword>
<evidence type="ECO:0000256" key="1">
    <source>
        <dbReference type="SAM" id="Phobius"/>
    </source>
</evidence>
<accession>A0A926I826</accession>
<keyword evidence="3" id="KW-1185">Reference proteome</keyword>
<protein>
    <submittedName>
        <fullName evidence="2">Uncharacterized protein</fullName>
    </submittedName>
</protein>
<organism evidence="2 3">
    <name type="scientific">Fumia xinanensis</name>
    <dbReference type="NCBI Taxonomy" id="2763659"/>
    <lineage>
        <taxon>Bacteria</taxon>
        <taxon>Bacillati</taxon>
        <taxon>Bacillota</taxon>
        <taxon>Clostridia</taxon>
        <taxon>Eubacteriales</taxon>
        <taxon>Oscillospiraceae</taxon>
        <taxon>Fumia</taxon>
    </lineage>
</organism>
<dbReference type="RefSeq" id="WP_249295534.1">
    <property type="nucleotide sequence ID" value="NZ_JACRSV010000003.1"/>
</dbReference>
<feature type="transmembrane region" description="Helical" evidence="1">
    <location>
        <begin position="35"/>
        <end position="51"/>
    </location>
</feature>
<dbReference type="EMBL" id="JACRSV010000003">
    <property type="protein sequence ID" value="MBC8560534.1"/>
    <property type="molecule type" value="Genomic_DNA"/>
</dbReference>
<sequence length="53" mass="5653">MKKWERPQVMRLVAGLGGGIVVGLILGLLFHNMGLFLPLGGIAGMCVAVVYKK</sequence>
<keyword evidence="1" id="KW-0812">Transmembrane</keyword>
<dbReference type="AlphaFoldDB" id="A0A926I826"/>
<comment type="caution">
    <text evidence="2">The sequence shown here is derived from an EMBL/GenBank/DDBJ whole genome shotgun (WGS) entry which is preliminary data.</text>
</comment>